<feature type="disulfide bond" description="Redox-active" evidence="14">
    <location>
        <begin position="40"/>
        <end position="43"/>
    </location>
</feature>
<name>A0A1I7G2C6_9GAMM</name>
<feature type="transmembrane region" description="Helical" evidence="15">
    <location>
        <begin position="69"/>
        <end position="89"/>
    </location>
</feature>
<dbReference type="InterPro" id="IPR022920">
    <property type="entry name" value="Disulphide_bond_form_DsbB"/>
</dbReference>
<feature type="transmembrane region" description="Helical" evidence="15">
    <location>
        <begin position="12"/>
        <end position="32"/>
    </location>
</feature>
<feature type="transmembrane region" description="Helical" evidence="15">
    <location>
        <begin position="148"/>
        <end position="169"/>
    </location>
</feature>
<keyword evidence="5" id="KW-0997">Cell inner membrane</keyword>
<evidence type="ECO:0000256" key="2">
    <source>
        <dbReference type="ARBA" id="ARBA00008823"/>
    </source>
</evidence>
<evidence type="ECO:0000256" key="7">
    <source>
        <dbReference type="ARBA" id="ARBA00022982"/>
    </source>
</evidence>
<keyword evidence="8 14" id="KW-1133">Transmembrane helix</keyword>
<evidence type="ECO:0000256" key="14">
    <source>
        <dbReference type="HAMAP-Rule" id="MF_00286"/>
    </source>
</evidence>
<keyword evidence="12 14" id="KW-0143">Chaperone</keyword>
<dbReference type="AlphaFoldDB" id="A0A1I7G2C6"/>
<dbReference type="InterPro" id="IPR023380">
    <property type="entry name" value="DsbB-like_sf"/>
</dbReference>
<dbReference type="RefSeq" id="WP_089793039.1">
    <property type="nucleotide sequence ID" value="NZ_FPBP01000002.1"/>
</dbReference>
<dbReference type="InterPro" id="IPR003752">
    <property type="entry name" value="DiS_bond_form_DsbB/BdbC"/>
</dbReference>
<dbReference type="GO" id="GO:0006457">
    <property type="term" value="P:protein folding"/>
    <property type="evidence" value="ECO:0007669"/>
    <property type="project" value="InterPro"/>
</dbReference>
<dbReference type="SUPFAM" id="SSF158442">
    <property type="entry name" value="DsbB-like"/>
    <property type="match status" value="1"/>
</dbReference>
<sequence length="178" mass="19060">MTTTLSRVSVRQWSLAGLAFCIVMMAVALGLEHLGGFEPCPLCIFQRIAVLSAALVFAVAAIHNPKGRLGAGVYGSLSLAAVLGGIGIVSRHLWLQSLPADEVPTCGPGLDYMMEIMPLQEVLATVFTGSGECAEIDFMLLGISLPGWTLLGFLLLMLAPLGMLLRVVVRPYIYRWQG</sequence>
<keyword evidence="11 14" id="KW-1015">Disulfide bond</keyword>
<evidence type="ECO:0000256" key="8">
    <source>
        <dbReference type="ARBA" id="ARBA00022989"/>
    </source>
</evidence>
<feature type="topological domain" description="Cytoplasmic" evidence="14">
    <location>
        <begin position="167"/>
        <end position="178"/>
    </location>
</feature>
<evidence type="ECO:0000313" key="17">
    <source>
        <dbReference type="Proteomes" id="UP000198693"/>
    </source>
</evidence>
<evidence type="ECO:0000313" key="16">
    <source>
        <dbReference type="EMBL" id="SFU42608.1"/>
    </source>
</evidence>
<dbReference type="EMBL" id="FPBP01000002">
    <property type="protein sequence ID" value="SFU42608.1"/>
    <property type="molecule type" value="Genomic_DNA"/>
</dbReference>
<evidence type="ECO:0000256" key="3">
    <source>
        <dbReference type="ARBA" id="ARBA00022448"/>
    </source>
</evidence>
<gene>
    <name evidence="14" type="primary">dsbB</name>
    <name evidence="16" type="ORF">SAMN04487955_102195</name>
</gene>
<feature type="topological domain" description="Cytoplasmic" evidence="14">
    <location>
        <begin position="1"/>
        <end position="13"/>
    </location>
</feature>
<keyword evidence="6 14" id="KW-0812">Transmembrane</keyword>
<evidence type="ECO:0000256" key="12">
    <source>
        <dbReference type="ARBA" id="ARBA00023186"/>
    </source>
</evidence>
<keyword evidence="9 14" id="KW-0560">Oxidoreductase</keyword>
<evidence type="ECO:0000256" key="13">
    <source>
        <dbReference type="ARBA" id="ARBA00023284"/>
    </source>
</evidence>
<evidence type="ECO:0000256" key="5">
    <source>
        <dbReference type="ARBA" id="ARBA00022519"/>
    </source>
</evidence>
<comment type="subcellular location">
    <subcellularLocation>
        <location evidence="1">Cell inner membrane</location>
        <topology evidence="1">Multi-pass membrane protein</topology>
    </subcellularLocation>
    <subcellularLocation>
        <location evidence="14">Cell membrane</location>
        <topology evidence="14">Multi-pass membrane protein</topology>
    </subcellularLocation>
</comment>
<feature type="transmembrane region" description="Helical" evidence="15">
    <location>
        <begin position="44"/>
        <end position="62"/>
    </location>
</feature>
<dbReference type="STRING" id="463301.SAMN04487955_102195"/>
<keyword evidence="3 14" id="KW-0813">Transport</keyword>
<organism evidence="16 17">
    <name type="scientific">Halomonas korlensis</name>
    <dbReference type="NCBI Taxonomy" id="463301"/>
    <lineage>
        <taxon>Bacteria</taxon>
        <taxon>Pseudomonadati</taxon>
        <taxon>Pseudomonadota</taxon>
        <taxon>Gammaproteobacteria</taxon>
        <taxon>Oceanospirillales</taxon>
        <taxon>Halomonadaceae</taxon>
        <taxon>Halomonas</taxon>
    </lineage>
</organism>
<keyword evidence="7 14" id="KW-0249">Electron transport</keyword>
<comment type="similarity">
    <text evidence="2 14">Belongs to the DsbB family.</text>
</comment>
<evidence type="ECO:0000256" key="10">
    <source>
        <dbReference type="ARBA" id="ARBA00023136"/>
    </source>
</evidence>
<dbReference type="GO" id="GO:0005886">
    <property type="term" value="C:plasma membrane"/>
    <property type="evidence" value="ECO:0007669"/>
    <property type="project" value="UniProtKB-SubCell"/>
</dbReference>
<evidence type="ECO:0000256" key="11">
    <source>
        <dbReference type="ARBA" id="ARBA00023157"/>
    </source>
</evidence>
<dbReference type="GO" id="GO:0009055">
    <property type="term" value="F:electron transfer activity"/>
    <property type="evidence" value="ECO:0007669"/>
    <property type="project" value="UniProtKB-UniRule"/>
</dbReference>
<proteinExistence type="inferred from homology"/>
<evidence type="ECO:0000256" key="15">
    <source>
        <dbReference type="SAM" id="Phobius"/>
    </source>
</evidence>
<dbReference type="HAMAP" id="MF_00286">
    <property type="entry name" value="DsbB"/>
    <property type="match status" value="1"/>
</dbReference>
<dbReference type="Pfam" id="PF02600">
    <property type="entry name" value="DsbB"/>
    <property type="match status" value="1"/>
</dbReference>
<reference evidence="17" key="1">
    <citation type="submission" date="2016-10" db="EMBL/GenBank/DDBJ databases">
        <authorList>
            <person name="Varghese N."/>
            <person name="Submissions S."/>
        </authorList>
    </citation>
    <scope>NUCLEOTIDE SEQUENCE [LARGE SCALE GENOMIC DNA]</scope>
    <source>
        <strain evidence="17">CGMCC 1.6981</strain>
    </source>
</reference>
<evidence type="ECO:0000256" key="9">
    <source>
        <dbReference type="ARBA" id="ARBA00023002"/>
    </source>
</evidence>
<dbReference type="OrthoDB" id="3711263at2"/>
<protein>
    <recommendedName>
        <fullName evidence="14">Disulfide bond formation protein B</fullName>
    </recommendedName>
    <alternativeName>
        <fullName evidence="14">Disulfide oxidoreductase</fullName>
    </alternativeName>
</protein>
<keyword evidence="4 14" id="KW-1003">Cell membrane</keyword>
<comment type="function">
    <text evidence="14">Required for disulfide bond formation in some periplasmic proteins. Acts by oxidizing the DsbA protein.</text>
</comment>
<keyword evidence="13 14" id="KW-0676">Redox-active center</keyword>
<keyword evidence="17" id="KW-1185">Reference proteome</keyword>
<dbReference type="PANTHER" id="PTHR36570">
    <property type="entry name" value="DISULFIDE BOND FORMATION PROTEIN B"/>
    <property type="match status" value="1"/>
</dbReference>
<dbReference type="Gene3D" id="1.20.1550.10">
    <property type="entry name" value="DsbB-like"/>
    <property type="match status" value="1"/>
</dbReference>
<dbReference type="PANTHER" id="PTHR36570:SF3">
    <property type="entry name" value="DISULFIDE BOND FORMATION PROTEIN B"/>
    <property type="match status" value="1"/>
</dbReference>
<dbReference type="Proteomes" id="UP000198693">
    <property type="component" value="Unassembled WGS sequence"/>
</dbReference>
<evidence type="ECO:0000256" key="1">
    <source>
        <dbReference type="ARBA" id="ARBA00004429"/>
    </source>
</evidence>
<accession>A0A1I7G2C6</accession>
<dbReference type="InterPro" id="IPR050183">
    <property type="entry name" value="DsbB"/>
</dbReference>
<evidence type="ECO:0000256" key="6">
    <source>
        <dbReference type="ARBA" id="ARBA00022692"/>
    </source>
</evidence>
<evidence type="ECO:0000256" key="4">
    <source>
        <dbReference type="ARBA" id="ARBA00022475"/>
    </source>
</evidence>
<dbReference type="GO" id="GO:0015035">
    <property type="term" value="F:protein-disulfide reductase activity"/>
    <property type="evidence" value="ECO:0007669"/>
    <property type="project" value="UniProtKB-UniRule"/>
</dbReference>
<feature type="topological domain" description="Periplasmic" evidence="14">
    <location>
        <begin position="31"/>
        <end position="48"/>
    </location>
</feature>
<keyword evidence="10 14" id="KW-0472">Membrane</keyword>
<comment type="caution">
    <text evidence="14">Lacks conserved residue(s) required for the propagation of feature annotation.</text>
</comment>